<evidence type="ECO:0000256" key="5">
    <source>
        <dbReference type="ARBA" id="ARBA00022679"/>
    </source>
</evidence>
<dbReference type="GO" id="GO:0003950">
    <property type="term" value="F:NAD+ poly-ADP-ribosyltransferase activity"/>
    <property type="evidence" value="ECO:0007669"/>
    <property type="project" value="UniProtKB-UniRule"/>
</dbReference>
<evidence type="ECO:0000256" key="16">
    <source>
        <dbReference type="SAM" id="MobiDB-lite"/>
    </source>
</evidence>
<feature type="compositionally biased region" description="Acidic residues" evidence="16">
    <location>
        <begin position="1972"/>
        <end position="1990"/>
    </location>
</feature>
<evidence type="ECO:0000256" key="11">
    <source>
        <dbReference type="ARBA" id="ARBA00023125"/>
    </source>
</evidence>
<evidence type="ECO:0000256" key="2">
    <source>
        <dbReference type="ARBA" id="ARBA00006141"/>
    </source>
</evidence>
<evidence type="ECO:0000256" key="13">
    <source>
        <dbReference type="ARBA" id="ARBA00023242"/>
    </source>
</evidence>
<sequence length="2504" mass="273899">MTIRTSGGNSSNNINSTGGVVNKILESKLCYVDGGGVTLKDKKVVQELIIKYGGSITTLLNQKVLLSKDNNNNNDNQQEGEEENDDGNELLDVDEDGNQLEKTPRKKKNMFLDDLSFNIRKALKFNIPVVTKQYVEDSAQFGSLLSPDEYALASLYNINEHHFQSLDFGNLLDDGNGATAAGGATAGDKFSQLKRHVYKSIAGDTPTFPEDKYHVVKYSLLTNGGTKEFACIEVHAAGGTLSLIQIGDVNTVVSNERDTNDQSYYRVFLHQGRTTDIVGTSKKEWISASSIADALSIYNYLVVQYSVTKPGYQKQTMMTLSVGSDKLTAQNPLQQSSTSLLQPEIQQLVGTLYNEAIASLEDKMDAKSKGKLSLTPEGSLQTPLGTVSLPQVEKAELVLTQIATALESGTPTSDPVVTKLYQELYGHIPQARSSPESSLGDIQDMVQLMKDLLNVGESLGVSNATSNPIDTRYRAMRCNISRIDSTSKDFKKLSSQVNLNPNHKMNIKNIFKIERRDEENLTFKVQNVKTLYHGSRTSNILGILSRGLLTPKLSGSVAGAKRRDAGYLGAGIYFGTNANTSYQYCDTPVIASPNRFMLMCRVALGSTKKYTSHQTQLVEPPRGFNSVQGVAKNDNNNSQFSDDEMVIFDPKQQTLQYLIEFEPQDKSLKPIPQSTLKIEEKPVIPSVIDSDVVSSTVPPKSKQEEEQEEAKESGLIGGGVQIPLKAVHVRAKLLDLIGEVTIYQHYKNTSSKPIEAKYVFPLDEMGAVCGFEAYINGKHIIGEVKEKEKAHKEYRQAIAEGHGAYLMDEEKPDVFTVSVGNLPANAEVLIKITYVTELSVDGLDISFVLPASIAPAQRQLSGAQFTQATTSTVQVSDDSQANLSVQVGLEMPYNIVKIVSPSHPIRFKKTHTKATVELTRDSKATDTLSLGKNFQLLIGLEDVYSPRMWVEVDSKGHHASMLAFYPKLDLDTGIADADSTPPTDITFLVDLSASMRGDPFQDMLRTLRMAVQNLRGMNVRFNIVQFGDIYDWLFAENVAPTDANLQIAWNHINTKLQPSYGGTQLLLPLESLILLSSNATPTRPNNIILLSDGNVSNESTIQQLVKRASSFCRIFCFGIGENVSRHFIKSIARLGAGQSEFITPNKRPSAKKIIDQLQRCVQPAMSNVCVKFDSTDKIEQSPSVITSIFRQQRQVIYAFSGICTRATLTCQAPGGGLLTNTVHTPEIGFIRGSLIHKLAARSMIREYNDGSYSENKIQHEKIKLAKKSDVIDLSIRYSIVTQFTSFVAVEKREKNEQPLKNAPPLKEIVDQYKVDALPYIPFQDEHDAGNGVDNESDPTMLTKRQQLENLIEESKDNNQTLRIFHQIADTFGDFNNREINLLAESIDSFLTVTQSKINKQVPQPTTPSSKPATPLALNKLKREKQKAIDELNYQSQSILRLIDSSLTKCTIQEHAIVLLEKNAEIMDALSNVESNDISRKSVIEKTKEIFDRALGKSQQCLPPNSTVHLRLVKKVATFYKKIGKPETAIQLAKKSFDDAISELDTLSEDSYSESTLILQTIRDDLTDWTQEENGPTTLINLTPSKKKPQQSSTEIDLDQPTPSKINQWSIVGGATLDSYLVTPEKPKQSWSDIMDEEDEHDMRYGEGGEAAPYDNSWGGGGELLAPKAKFKEVLEKKKCKKESKPSLKEDRGGAVRSRESRIVSHDYAQSFGSYAPRDDAPTYLPTYSSYEPSYEPSSPSYEPTSPSYSPTSPSYSPTSPSYSPTSPSYSAAGNLSYSASSSSFSSSMSAGVPTTLFGATSVPLGGMFVQPAARSFGGNGMIHLPRGKALVGGPPPPPPTTSAPPRPTLAPITKSAPPPPPPPGNAPRGASAFGAPPPPPLPSAPRPPSAPLAAPPPPVPGNAPRAASSLSVAAVNESEKQSSLLGAIKSGFALKKTSEQVKKEIMKEEAKSDMMYTLASALSRRRLSSALIEEENNADQDDDEEWDDDSGLAYMTDYPEPVAEEKERSYDRKTIISTPYAADDDDSSEGDMGFDLFGDYPAEPIVVNKPAATTTSSSFATTSTLPMAGKKMLAKQVVQEEEEQDMGFADGDMFDFFSSTPVASAAAAIASSSSSSSSYAKKSVVRYEEEEEEDDGAMGFGLFDYEAPTPAPAPAPSPAPAPPVSRAPPAPTSRPNSVTLAPISNRSFDIPSGASSISSLLSSTFGSSAAAADKSMPAPKPSGMMRMIPQQQQLQGQQLVLQQQLQGQQQQPQKLQKQFYYQQAQPQQAPSPQPQQLSALQQQQVQHYQQQLQQHSQLELLEQINGNNNNNNMYKNTNVNNNIEMSRTLPSFLSMFDSREKKAQDMAPPKSELLSTGTSAFRDSFSSKGGRGGSASASAKRKSSRGKDTTITHCGSETVSGGTVETLIQVVDSLLSNGIRWKKNVILPLIGISESDSFIVKQGGEERILGQLVMLFLILLKDKSNQAEKLLHQLSQIYSYPSTNSHSPIYQCLSRSTFVHLLEI</sequence>
<dbReference type="GO" id="GO:0010918">
    <property type="term" value="P:positive regulation of mitochondrial membrane potential"/>
    <property type="evidence" value="ECO:0007669"/>
    <property type="project" value="EnsemblProtists"/>
</dbReference>
<feature type="region of interest" description="Disordered" evidence="16">
    <location>
        <begin position="1675"/>
        <end position="1775"/>
    </location>
</feature>
<dbReference type="GO" id="GO:0003677">
    <property type="term" value="F:DNA binding"/>
    <property type="evidence" value="ECO:0007669"/>
    <property type="project" value="UniProtKB-KW"/>
</dbReference>
<dbReference type="PROSITE" id="PS50172">
    <property type="entry name" value="BRCT"/>
    <property type="match status" value="1"/>
</dbReference>
<dbReference type="GO" id="GO:0016779">
    <property type="term" value="F:nucleotidyltransferase activity"/>
    <property type="evidence" value="ECO:0007669"/>
    <property type="project" value="UniProtKB-KW"/>
</dbReference>
<dbReference type="PROSITE" id="PS51060">
    <property type="entry name" value="PARP_ALPHA_HD"/>
    <property type="match status" value="1"/>
</dbReference>
<feature type="domain" description="VIT" evidence="22">
    <location>
        <begin position="708"/>
        <end position="836"/>
    </location>
</feature>
<keyword evidence="10 15" id="KW-0520">NAD</keyword>
<dbReference type="KEGG" id="dfa:DFA_02251"/>
<evidence type="ECO:0000313" key="24">
    <source>
        <dbReference type="Proteomes" id="UP000007797"/>
    </source>
</evidence>
<evidence type="ECO:0000259" key="20">
    <source>
        <dbReference type="PROSITE" id="PS51060"/>
    </source>
</evidence>
<dbReference type="GO" id="GO:0005737">
    <property type="term" value="C:cytoplasm"/>
    <property type="evidence" value="ECO:0007669"/>
    <property type="project" value="TreeGrafter"/>
</dbReference>
<keyword evidence="13" id="KW-0539">Nucleus</keyword>
<dbReference type="GO" id="GO:0010421">
    <property type="term" value="P:hydrogen peroxide-mediated programmed cell death"/>
    <property type="evidence" value="ECO:0007669"/>
    <property type="project" value="EnsemblProtists"/>
</dbReference>
<feature type="region of interest" description="Disordered" evidence="16">
    <location>
        <begin position="1824"/>
        <end position="1926"/>
    </location>
</feature>
<dbReference type="RefSeq" id="XP_004366641.1">
    <property type="nucleotide sequence ID" value="XM_004366584.1"/>
</dbReference>
<dbReference type="OrthoDB" id="19924at2759"/>
<evidence type="ECO:0000259" key="22">
    <source>
        <dbReference type="PROSITE" id="PS51468"/>
    </source>
</evidence>
<name>F4PYX9_CACFS</name>
<evidence type="ECO:0000256" key="3">
    <source>
        <dbReference type="ARBA" id="ARBA00022553"/>
    </source>
</evidence>
<protein>
    <recommendedName>
        <fullName evidence="15">Poly [ADP-ribose] polymerase</fullName>
        <shortName evidence="15">PARP</shortName>
        <ecNumber evidence="15">2.4.2.-</ecNumber>
    </recommendedName>
</protein>
<feature type="compositionally biased region" description="Acidic residues" evidence="16">
    <location>
        <begin position="78"/>
        <end position="98"/>
    </location>
</feature>
<dbReference type="InterPro" id="IPR036465">
    <property type="entry name" value="vWFA_dom_sf"/>
</dbReference>
<dbReference type="CDD" id="cd08774">
    <property type="entry name" value="14-3-3"/>
    <property type="match status" value="1"/>
</dbReference>
<feature type="region of interest" description="Disordered" evidence="16">
    <location>
        <begin position="2126"/>
        <end position="2180"/>
    </location>
</feature>
<dbReference type="InterPro" id="IPR036420">
    <property type="entry name" value="BRCT_dom_sf"/>
</dbReference>
<evidence type="ECO:0000256" key="8">
    <source>
        <dbReference type="ARBA" id="ARBA00022737"/>
    </source>
</evidence>
<keyword evidence="11" id="KW-0238">DNA-binding</keyword>
<dbReference type="InterPro" id="IPR003124">
    <property type="entry name" value="WH2_dom"/>
</dbReference>
<evidence type="ECO:0000256" key="4">
    <source>
        <dbReference type="ARBA" id="ARBA00022676"/>
    </source>
</evidence>
<dbReference type="SMART" id="SM00609">
    <property type="entry name" value="VIT"/>
    <property type="match status" value="1"/>
</dbReference>
<dbReference type="GO" id="GO:0046872">
    <property type="term" value="F:metal ion binding"/>
    <property type="evidence" value="ECO:0007669"/>
    <property type="project" value="UniProtKB-KW"/>
</dbReference>
<reference evidence="24" key="1">
    <citation type="journal article" date="2011" name="Genome Res.">
        <title>Phylogeny-wide analysis of social amoeba genomes highlights ancient origins for complex intercellular communication.</title>
        <authorList>
            <person name="Heidel A.J."/>
            <person name="Lawal H.M."/>
            <person name="Felder M."/>
            <person name="Schilde C."/>
            <person name="Helps N.R."/>
            <person name="Tunggal B."/>
            <person name="Rivero F."/>
            <person name="John U."/>
            <person name="Schleicher M."/>
            <person name="Eichinger L."/>
            <person name="Platzer M."/>
            <person name="Noegel A.A."/>
            <person name="Schaap P."/>
            <person name="Gloeckner G."/>
        </authorList>
    </citation>
    <scope>NUCLEOTIDE SEQUENCE [LARGE SCALE GENOMIC DNA]</scope>
    <source>
        <strain evidence="24">SH3</strain>
    </source>
</reference>
<evidence type="ECO:0000256" key="14">
    <source>
        <dbReference type="ARBA" id="ARBA00024347"/>
    </source>
</evidence>
<dbReference type="GO" id="GO:0006366">
    <property type="term" value="P:transcription by RNA polymerase II"/>
    <property type="evidence" value="ECO:0007669"/>
    <property type="project" value="InterPro"/>
</dbReference>
<evidence type="ECO:0000259" key="21">
    <source>
        <dbReference type="PROSITE" id="PS51082"/>
    </source>
</evidence>
<dbReference type="GO" id="GO:0005634">
    <property type="term" value="C:nucleus"/>
    <property type="evidence" value="ECO:0007669"/>
    <property type="project" value="UniProtKB-SubCell"/>
</dbReference>
<dbReference type="Pfam" id="PF00644">
    <property type="entry name" value="PARP"/>
    <property type="match status" value="1"/>
</dbReference>
<dbReference type="SUPFAM" id="SSF53300">
    <property type="entry name" value="vWA-like"/>
    <property type="match status" value="1"/>
</dbReference>
<dbReference type="PANTHER" id="PTHR46530:SF1">
    <property type="entry name" value="PROTEIN MONO-ADP-RIBOSYLTRANSFERASE PARP4"/>
    <property type="match status" value="1"/>
</dbReference>
<dbReference type="InterPro" id="IPR004102">
    <property type="entry name" value="Poly(ADP-ribose)pol_reg_dom"/>
</dbReference>
<feature type="region of interest" description="Disordered" evidence="16">
    <location>
        <begin position="1572"/>
        <end position="1604"/>
    </location>
</feature>
<dbReference type="InterPro" id="IPR013694">
    <property type="entry name" value="VIT"/>
</dbReference>
<dbReference type="PROSITE" id="PS00115">
    <property type="entry name" value="RNA_POL_II_REPEAT"/>
    <property type="match status" value="3"/>
</dbReference>
<dbReference type="PANTHER" id="PTHR46530">
    <property type="entry name" value="PROTEIN MONO-ADP-RIBOSYLTRANSFERASE PARP4"/>
    <property type="match status" value="1"/>
</dbReference>
<comment type="similarity">
    <text evidence="2">Belongs to the 14-3-3 family.</text>
</comment>
<dbReference type="Gene3D" id="1.20.142.10">
    <property type="entry name" value="Poly(ADP-ribose) polymerase, regulatory domain"/>
    <property type="match status" value="1"/>
</dbReference>
<dbReference type="EC" id="2.4.2.-" evidence="15"/>
<feature type="compositionally biased region" description="Pro residues" evidence="16">
    <location>
        <begin position="2149"/>
        <end position="2172"/>
    </location>
</feature>
<feature type="domain" description="VWFA" evidence="18">
    <location>
        <begin position="984"/>
        <end position="1157"/>
    </location>
</feature>
<keyword evidence="4 15" id="KW-0328">Glycosyltransferase</keyword>
<dbReference type="InterPro" id="IPR036616">
    <property type="entry name" value="Poly(ADP-ribose)pol_reg_dom_sf"/>
</dbReference>
<dbReference type="InterPro" id="IPR001357">
    <property type="entry name" value="BRCT_dom"/>
</dbReference>
<dbReference type="Pfam" id="PF13768">
    <property type="entry name" value="VWA_3"/>
    <property type="match status" value="1"/>
</dbReference>
<keyword evidence="12" id="KW-0804">Transcription</keyword>
<dbReference type="InterPro" id="IPR000308">
    <property type="entry name" value="14-3-3"/>
</dbReference>
<evidence type="ECO:0000256" key="12">
    <source>
        <dbReference type="ARBA" id="ARBA00023163"/>
    </source>
</evidence>
<dbReference type="STRING" id="1054147.F4PYX9"/>
<feature type="domain" description="PARP catalytic" evidence="19">
    <location>
        <begin position="467"/>
        <end position="670"/>
    </location>
</feature>
<dbReference type="SUPFAM" id="SSF56399">
    <property type="entry name" value="ADP-ribosylation"/>
    <property type="match status" value="1"/>
</dbReference>
<evidence type="ECO:0000256" key="1">
    <source>
        <dbReference type="ARBA" id="ARBA00004123"/>
    </source>
</evidence>
<evidence type="ECO:0000259" key="17">
    <source>
        <dbReference type="PROSITE" id="PS50172"/>
    </source>
</evidence>
<keyword evidence="6" id="KW-0548">Nucleotidyltransferase</keyword>
<feature type="region of interest" description="Disordered" evidence="16">
    <location>
        <begin position="1972"/>
        <end position="2011"/>
    </location>
</feature>
<dbReference type="PRINTS" id="PR00305">
    <property type="entry name" value="1433ZETA"/>
</dbReference>
<dbReference type="SUPFAM" id="SSF48445">
    <property type="entry name" value="14-3-3 protein"/>
    <property type="match status" value="1"/>
</dbReference>
<feature type="domain" description="WH2" evidence="21">
    <location>
        <begin position="1920"/>
        <end position="1937"/>
    </location>
</feature>
<keyword evidence="24" id="KW-1185">Reference proteome</keyword>
<dbReference type="SMART" id="SM00327">
    <property type="entry name" value="VWA"/>
    <property type="match status" value="1"/>
</dbReference>
<dbReference type="SMART" id="SM00101">
    <property type="entry name" value="14_3_3"/>
    <property type="match status" value="1"/>
</dbReference>
<feature type="domain" description="BRCT" evidence="17">
    <location>
        <begin position="20"/>
        <end position="152"/>
    </location>
</feature>
<evidence type="ECO:0000313" key="23">
    <source>
        <dbReference type="EMBL" id="EGG19008.1"/>
    </source>
</evidence>
<accession>F4PYX9</accession>
<feature type="compositionally biased region" description="Pro residues" evidence="16">
    <location>
        <begin position="1875"/>
        <end position="1901"/>
    </location>
</feature>
<dbReference type="GeneID" id="14871040"/>
<feature type="domain" description="PARP alpha-helical" evidence="20">
    <location>
        <begin position="338"/>
        <end position="463"/>
    </location>
</feature>
<dbReference type="Gene3D" id="3.90.228.10">
    <property type="match status" value="1"/>
</dbReference>
<dbReference type="EMBL" id="GL883016">
    <property type="protein sequence ID" value="EGG19008.1"/>
    <property type="molecule type" value="Genomic_DNA"/>
</dbReference>
<keyword evidence="5 15" id="KW-0808">Transferase</keyword>
<dbReference type="GO" id="GO:0003779">
    <property type="term" value="F:actin binding"/>
    <property type="evidence" value="ECO:0007669"/>
    <property type="project" value="InterPro"/>
</dbReference>
<dbReference type="InterPro" id="IPR012317">
    <property type="entry name" value="Poly(ADP-ribose)pol_cat_dom"/>
</dbReference>
<dbReference type="Gene3D" id="3.40.50.10190">
    <property type="entry name" value="BRCT domain"/>
    <property type="match status" value="1"/>
</dbReference>
<dbReference type="PROSITE" id="PS51059">
    <property type="entry name" value="PARP_CATALYTIC"/>
    <property type="match status" value="1"/>
</dbReference>
<dbReference type="InterPro" id="IPR002035">
    <property type="entry name" value="VWF_A"/>
</dbReference>
<dbReference type="PROSITE" id="PS50234">
    <property type="entry name" value="VWFA"/>
    <property type="match status" value="1"/>
</dbReference>
<dbReference type="PROSITE" id="PS51468">
    <property type="entry name" value="VIT"/>
    <property type="match status" value="1"/>
</dbReference>
<comment type="similarity">
    <text evidence="14">Belongs to the ARTD/PARP family.</text>
</comment>
<dbReference type="Pfam" id="PF08487">
    <property type="entry name" value="VIT"/>
    <property type="match status" value="1"/>
</dbReference>
<dbReference type="SUPFAM" id="SSF52113">
    <property type="entry name" value="BRCT domain"/>
    <property type="match status" value="1"/>
</dbReference>
<feature type="compositionally biased region" description="Pro residues" evidence="16">
    <location>
        <begin position="1856"/>
        <end position="1865"/>
    </location>
</feature>
<feature type="region of interest" description="Disordered" evidence="16">
    <location>
        <begin position="68"/>
        <end position="105"/>
    </location>
</feature>
<evidence type="ECO:0000256" key="10">
    <source>
        <dbReference type="ARBA" id="ARBA00023027"/>
    </source>
</evidence>
<comment type="subcellular location">
    <subcellularLocation>
        <location evidence="1">Nucleus</location>
    </subcellularLocation>
</comment>
<dbReference type="SUPFAM" id="SSF47587">
    <property type="entry name" value="Domain of poly(ADP-ribose) polymerase"/>
    <property type="match status" value="1"/>
</dbReference>
<feature type="region of interest" description="Disordered" evidence="16">
    <location>
        <begin position="693"/>
        <end position="714"/>
    </location>
</feature>
<dbReference type="PROSITE" id="PS51082">
    <property type="entry name" value="WH2"/>
    <property type="match status" value="1"/>
</dbReference>
<dbReference type="Pfam" id="PF00244">
    <property type="entry name" value="14-3-3"/>
    <property type="match status" value="1"/>
</dbReference>
<dbReference type="Gene3D" id="1.20.190.20">
    <property type="entry name" value="14-3-3 domain"/>
    <property type="match status" value="1"/>
</dbReference>
<gene>
    <name evidence="23" type="ORF">DFA_02251</name>
</gene>
<evidence type="ECO:0000256" key="9">
    <source>
        <dbReference type="ARBA" id="ARBA00022833"/>
    </source>
</evidence>
<dbReference type="InterPro" id="IPR023410">
    <property type="entry name" value="14-3-3_domain"/>
</dbReference>
<evidence type="ECO:0000256" key="7">
    <source>
        <dbReference type="ARBA" id="ARBA00022723"/>
    </source>
</evidence>
<keyword evidence="8" id="KW-0677">Repeat</keyword>
<dbReference type="OMA" id="IGEVTIY"/>
<dbReference type="InterPro" id="IPR000684">
    <property type="entry name" value="RNA_pol_II_repeat_euk"/>
</dbReference>
<dbReference type="InterPro" id="IPR031273">
    <property type="entry name" value="PARP4"/>
</dbReference>
<feature type="region of interest" description="Disordered" evidence="16">
    <location>
        <begin position="614"/>
        <end position="639"/>
    </location>
</feature>
<evidence type="ECO:0000256" key="6">
    <source>
        <dbReference type="ARBA" id="ARBA00022695"/>
    </source>
</evidence>
<feature type="region of interest" description="Disordered" evidence="16">
    <location>
        <begin position="2340"/>
        <end position="2394"/>
    </location>
</feature>
<feature type="compositionally biased region" description="Low complexity" evidence="16">
    <location>
        <begin position="1721"/>
        <end position="1775"/>
    </location>
</feature>
<proteinExistence type="inferred from homology"/>
<keyword evidence="7" id="KW-0479">Metal-binding</keyword>
<keyword evidence="9" id="KW-0862">Zinc</keyword>
<keyword evidence="3" id="KW-0597">Phosphoprotein</keyword>
<feature type="compositionally biased region" description="Basic and acidic residues" evidence="16">
    <location>
        <begin position="1675"/>
        <end position="1704"/>
    </location>
</feature>
<organism evidence="23 24">
    <name type="scientific">Cavenderia fasciculata</name>
    <name type="common">Slime mold</name>
    <name type="synonym">Dictyostelium fasciculatum</name>
    <dbReference type="NCBI Taxonomy" id="261658"/>
    <lineage>
        <taxon>Eukaryota</taxon>
        <taxon>Amoebozoa</taxon>
        <taxon>Evosea</taxon>
        <taxon>Eumycetozoa</taxon>
        <taxon>Dictyostelia</taxon>
        <taxon>Acytosteliales</taxon>
        <taxon>Cavenderiaceae</taxon>
        <taxon>Cavenderia</taxon>
    </lineage>
</organism>
<dbReference type="InterPro" id="IPR036815">
    <property type="entry name" value="14-3-3_dom_sf"/>
</dbReference>
<evidence type="ECO:0000259" key="18">
    <source>
        <dbReference type="PROSITE" id="PS50234"/>
    </source>
</evidence>
<dbReference type="Gene3D" id="3.40.50.410">
    <property type="entry name" value="von Willebrand factor, type A domain"/>
    <property type="match status" value="1"/>
</dbReference>
<feature type="compositionally biased region" description="Polar residues" evidence="16">
    <location>
        <begin position="625"/>
        <end position="639"/>
    </location>
</feature>
<feature type="region of interest" description="Disordered" evidence="16">
    <location>
        <begin position="2261"/>
        <end position="2282"/>
    </location>
</feature>
<evidence type="ECO:0000259" key="19">
    <source>
        <dbReference type="PROSITE" id="PS51059"/>
    </source>
</evidence>
<dbReference type="Proteomes" id="UP000007797">
    <property type="component" value="Unassembled WGS sequence"/>
</dbReference>
<evidence type="ECO:0000256" key="15">
    <source>
        <dbReference type="RuleBase" id="RU362114"/>
    </source>
</evidence>
<feature type="compositionally biased region" description="Pro residues" evidence="16">
    <location>
        <begin position="1833"/>
        <end position="1848"/>
    </location>
</feature>